<dbReference type="GO" id="GO:0005634">
    <property type="term" value="C:nucleus"/>
    <property type="evidence" value="ECO:0007669"/>
    <property type="project" value="UniProtKB-SubCell"/>
</dbReference>
<evidence type="ECO:0000256" key="6">
    <source>
        <dbReference type="ARBA" id="ARBA00022741"/>
    </source>
</evidence>
<comment type="similarity">
    <text evidence="2 12">Belongs to the activator 1 large subunit family.</text>
</comment>
<dbReference type="PANTHER" id="PTHR23389">
    <property type="entry name" value="CHROMOSOME TRANSMISSION FIDELITY FACTOR 18"/>
    <property type="match status" value="1"/>
</dbReference>
<keyword evidence="6 12" id="KW-0547">Nucleotide-binding</keyword>
<dbReference type="SUPFAM" id="SSF52540">
    <property type="entry name" value="P-loop containing nucleoside triphosphate hydrolases"/>
    <property type="match status" value="1"/>
</dbReference>
<dbReference type="PIRSF" id="PIRSF036578">
    <property type="entry name" value="RFC1"/>
    <property type="match status" value="1"/>
</dbReference>
<proteinExistence type="inferred from homology"/>
<evidence type="ECO:0000256" key="9">
    <source>
        <dbReference type="ARBA" id="ARBA00023242"/>
    </source>
</evidence>
<gene>
    <name evidence="15" type="primary">RFC1</name>
</gene>
<dbReference type="Pfam" id="PF00533">
    <property type="entry name" value="BRCT"/>
    <property type="match status" value="1"/>
</dbReference>
<dbReference type="FunFam" id="1.10.8.60:FF:000021">
    <property type="entry name" value="Replication factor C subunit 1"/>
    <property type="match status" value="1"/>
</dbReference>
<dbReference type="CTD" id="5981"/>
<dbReference type="Gene3D" id="1.10.8.60">
    <property type="match status" value="1"/>
</dbReference>
<evidence type="ECO:0000256" key="2">
    <source>
        <dbReference type="ARBA" id="ARBA00006116"/>
    </source>
</evidence>
<feature type="compositionally biased region" description="Basic and acidic residues" evidence="13">
    <location>
        <begin position="32"/>
        <end position="45"/>
    </location>
</feature>
<dbReference type="GO" id="GO:0003689">
    <property type="term" value="F:DNA clamp loader activity"/>
    <property type="evidence" value="ECO:0007669"/>
    <property type="project" value="UniProtKB-UniRule"/>
</dbReference>
<dbReference type="InterPro" id="IPR008921">
    <property type="entry name" value="DNA_pol3_clamp-load_cplx_C"/>
</dbReference>
<keyword evidence="16" id="KW-1185">Reference proteome</keyword>
<accession>A0A8D2J8G7</accession>
<dbReference type="InterPro" id="IPR047854">
    <property type="entry name" value="RFC_lid"/>
</dbReference>
<dbReference type="InterPro" id="IPR012178">
    <property type="entry name" value="RFC1"/>
</dbReference>
<dbReference type="SUPFAM" id="SSF48019">
    <property type="entry name" value="post-AAA+ oligomerization domain-like"/>
    <property type="match status" value="1"/>
</dbReference>
<keyword evidence="5 12" id="KW-0235">DNA replication</keyword>
<dbReference type="GO" id="GO:0006281">
    <property type="term" value="P:DNA repair"/>
    <property type="evidence" value="ECO:0007669"/>
    <property type="project" value="InterPro"/>
</dbReference>
<keyword evidence="8" id="KW-0238">DNA-binding</keyword>
<feature type="compositionally biased region" description="Basic and acidic residues" evidence="13">
    <location>
        <begin position="14"/>
        <end position="25"/>
    </location>
</feature>
<feature type="region of interest" description="Disordered" evidence="13">
    <location>
        <begin position="311"/>
        <end position="373"/>
    </location>
</feature>
<comment type="subunit">
    <text evidence="11">Large subunit of the RFC complex, an heteropentameric complex consisting of RFC1 and four small subunits RFC2, RFC3, RFC4 and RFC5; the RFC complex interacts with PCNA and the interaction involves RFC1.</text>
</comment>
<name>A0A8D2J8G7_VARKO</name>
<dbReference type="GO" id="GO:0003677">
    <property type="term" value="F:DNA binding"/>
    <property type="evidence" value="ECO:0007669"/>
    <property type="project" value="UniProtKB-KW"/>
</dbReference>
<feature type="region of interest" description="Disordered" evidence="13">
    <location>
        <begin position="1087"/>
        <end position="1138"/>
    </location>
</feature>
<dbReference type="GO" id="GO:0006260">
    <property type="term" value="P:DNA replication"/>
    <property type="evidence" value="ECO:0007669"/>
    <property type="project" value="UniProtKB-KW"/>
</dbReference>
<dbReference type="Gene3D" id="1.20.272.10">
    <property type="match status" value="1"/>
</dbReference>
<comment type="function">
    <text evidence="10">Subunit of the replication factor C (RFC) complex which acts during elongation of primed DNA templates by DNA polymerases delta and epsilon, and is necessary for ATP-dependent loading of proliferating cell nuclear antigen (PCNA) onto primed DNA. This subunit binds to the primer-template junction. Binds the PO-B transcription element as well as other GA rich DNA sequences. Can bind single- or double-stranded DNA.</text>
</comment>
<dbReference type="OMA" id="LICNERN"/>
<dbReference type="KEGG" id="vko:123016919"/>
<dbReference type="FunFam" id="3.40.50.300:FF:000395">
    <property type="entry name" value="Replication factor C subunit 1"/>
    <property type="match status" value="1"/>
</dbReference>
<dbReference type="PROSITE" id="PS50172">
    <property type="entry name" value="BRCT"/>
    <property type="match status" value="1"/>
</dbReference>
<dbReference type="SMART" id="SM00382">
    <property type="entry name" value="AAA"/>
    <property type="match status" value="1"/>
</dbReference>
<feature type="region of interest" description="Disordered" evidence="13">
    <location>
        <begin position="553"/>
        <end position="572"/>
    </location>
</feature>
<dbReference type="Pfam" id="PF08519">
    <property type="entry name" value="RFC1"/>
    <property type="match status" value="1"/>
</dbReference>
<dbReference type="InterPro" id="IPR001357">
    <property type="entry name" value="BRCT_dom"/>
</dbReference>
<feature type="compositionally biased region" description="Basic and acidic residues" evidence="13">
    <location>
        <begin position="276"/>
        <end position="299"/>
    </location>
</feature>
<dbReference type="PANTHER" id="PTHR23389:SF6">
    <property type="entry name" value="REPLICATION FACTOR C SUBUNIT 1"/>
    <property type="match status" value="1"/>
</dbReference>
<feature type="region of interest" description="Disordered" evidence="13">
    <location>
        <begin position="214"/>
        <end position="299"/>
    </location>
</feature>
<evidence type="ECO:0000256" key="4">
    <source>
        <dbReference type="ARBA" id="ARBA00022553"/>
    </source>
</evidence>
<dbReference type="Proteomes" id="UP000694545">
    <property type="component" value="Unplaced"/>
</dbReference>
<evidence type="ECO:0000256" key="13">
    <source>
        <dbReference type="SAM" id="MobiDB-lite"/>
    </source>
</evidence>
<dbReference type="GO" id="GO:0005524">
    <property type="term" value="F:ATP binding"/>
    <property type="evidence" value="ECO:0007669"/>
    <property type="project" value="UniProtKB-UniRule"/>
</dbReference>
<dbReference type="FunFam" id="1.20.272.10:FF:000005">
    <property type="entry name" value="Replication factor C subunit 1"/>
    <property type="match status" value="1"/>
</dbReference>
<evidence type="ECO:0000256" key="10">
    <source>
        <dbReference type="ARBA" id="ARBA00054501"/>
    </source>
</evidence>
<sequence>MDIRKFFGVVSSGKKHESDTAKKNEIPPNKDGTSDKKSKMKEIKMKNSSCEGDSKQKQVNKKKRIIYDSDSEEEMQLAKKCKKPPDRKQSSNFNKASKKDPVVYVSETDEDDDFISKKTSQKPKENGRSASIPLVTTGAPKANHKPKIKNKPLSPAKLTPISVTDYFGTGSIHRSEKKLVSSKRKERSQSKDSTLNDEAIAKQLQLEENVEMERQLHEDEEFARTLAMLDETPKKKKPRKEPEEKQIASVDKISTDEAEKNKQSHKVKPASSCFDAKPHSANDKINLEAHTESSVSTERKDLVNKIMSSKVSSKLAVLKQKADSIKIENGTPEEESIKKESVTPKGKAPTKEKVSPQTSKSVSPEDSEKKRTNYQAYRSFLNREGPKALGSKDIPQGGENCLEGMTFVITGVLESIERDEAKSVIERYGGKVTGNVSKKTSYLIKGRDCGMSKCEKASALGTKIIDEDGLFDLIRNMPAKKSKYEIAAEAEAKKMKSKWEKTPQKAATEKTKNSPLKKESEPKKKKSALEKEFTPKSSNKEIVETRRGLNFDQKSLEKKHVPKDAESPIQEKSEGGAETLLWVDKYKPTSLKTIIGQQGDQSCANKLLRWLRNWHTNTTEDKNVKSNKFGKKDEGGSWKAALLSGPPGIGKTTTATLVCEELGLSYVELNASDTRSKNSLKEIVAESLNNTNIKGFCSGTSSSVSTKHVLIMDEVDGMAGNEDRGGIQELIDLIKHTKVPIICMCNDRNHTKIRSLAHYCFDLRFQRPRVEQIKGAMMSIVFKEGLKIPPPAMNEIILAANQDIRQVLHNLSMWCAGNKSLTYDGVKEDAHKAKKDIKLGPFDVVRKVFATGEETSHMSLIDKADLFFHDYSLAPLFVQENYIHVKPVAAGNNMKKHLMLLSKAADSICDGDLVDQQIRSRQNWSLLPTQAIYSSVLPGELMRGYMSQFPNFPSWLGKFSSTGKHDRIIQELSMHMSLRTHASKRAINLEYLPYIRDAIVRPLSHLGTEGVQDTIAFMDSYCLMKEDVENIMEITSWGGKPSAFSKVDSKVKSAFTRTYNKEVHLTPYSLQIIQKAKWRAGSVADGELDEGAEADEFQSEKEQEGVENDAMIKKTSAKQPTSERTEEKKKGKAKKKSK</sequence>
<dbReference type="SMART" id="SM00292">
    <property type="entry name" value="BRCT"/>
    <property type="match status" value="1"/>
</dbReference>
<feature type="compositionally biased region" description="Acidic residues" evidence="13">
    <location>
        <begin position="1087"/>
        <end position="1097"/>
    </location>
</feature>
<reference evidence="15" key="2">
    <citation type="submission" date="2025-09" db="UniProtKB">
        <authorList>
            <consortium name="Ensembl"/>
        </authorList>
    </citation>
    <scope>IDENTIFICATION</scope>
</reference>
<dbReference type="GO" id="GO:0061860">
    <property type="term" value="F:DNA clamp unloader activity"/>
    <property type="evidence" value="ECO:0007669"/>
    <property type="project" value="TreeGrafter"/>
</dbReference>
<dbReference type="Gene3D" id="3.40.50.10190">
    <property type="entry name" value="BRCT domain"/>
    <property type="match status" value="1"/>
</dbReference>
<feature type="domain" description="BRCT" evidence="14">
    <location>
        <begin position="397"/>
        <end position="476"/>
    </location>
</feature>
<dbReference type="Ensembl" id="ENSVKKT00000011276.1">
    <property type="protein sequence ID" value="ENSVKKP00000011012.1"/>
    <property type="gene ID" value="ENSVKKG00000007729.1"/>
</dbReference>
<evidence type="ECO:0000256" key="7">
    <source>
        <dbReference type="ARBA" id="ARBA00022840"/>
    </source>
</evidence>
<dbReference type="CDD" id="cd00009">
    <property type="entry name" value="AAA"/>
    <property type="match status" value="1"/>
</dbReference>
<evidence type="ECO:0000256" key="11">
    <source>
        <dbReference type="ARBA" id="ARBA00064311"/>
    </source>
</evidence>
<dbReference type="InterPro" id="IPR003593">
    <property type="entry name" value="AAA+_ATPase"/>
</dbReference>
<dbReference type="CDD" id="cd18140">
    <property type="entry name" value="HLD_clamp_RFC"/>
    <property type="match status" value="1"/>
</dbReference>
<evidence type="ECO:0000259" key="14">
    <source>
        <dbReference type="PROSITE" id="PS50172"/>
    </source>
</evidence>
<evidence type="ECO:0000313" key="16">
    <source>
        <dbReference type="Proteomes" id="UP000694545"/>
    </source>
</evidence>
<dbReference type="InterPro" id="IPR027417">
    <property type="entry name" value="P-loop_NTPase"/>
</dbReference>
<dbReference type="GO" id="GO:0005663">
    <property type="term" value="C:DNA replication factor C complex"/>
    <property type="evidence" value="ECO:0007669"/>
    <property type="project" value="InterPro"/>
</dbReference>
<comment type="subcellular location">
    <subcellularLocation>
        <location evidence="1 12">Nucleus</location>
    </subcellularLocation>
</comment>
<keyword evidence="9 12" id="KW-0539">Nucleus</keyword>
<dbReference type="Pfam" id="PF25361">
    <property type="entry name" value="AAA_lid_RFC1"/>
    <property type="match status" value="1"/>
</dbReference>
<evidence type="ECO:0000256" key="5">
    <source>
        <dbReference type="ARBA" id="ARBA00022705"/>
    </source>
</evidence>
<keyword evidence="4" id="KW-0597">Phosphoprotein</keyword>
<dbReference type="SUPFAM" id="SSF52113">
    <property type="entry name" value="BRCT domain"/>
    <property type="match status" value="1"/>
</dbReference>
<dbReference type="CDD" id="cd17752">
    <property type="entry name" value="BRCT_RFC1"/>
    <property type="match status" value="1"/>
</dbReference>
<dbReference type="InterPro" id="IPR036420">
    <property type="entry name" value="BRCT_dom_sf"/>
</dbReference>
<protein>
    <recommendedName>
        <fullName evidence="3 12">Replication factor C subunit 1</fullName>
    </recommendedName>
</protein>
<dbReference type="Gene3D" id="3.40.50.300">
    <property type="entry name" value="P-loop containing nucleotide triphosphate hydrolases"/>
    <property type="match status" value="1"/>
</dbReference>
<reference evidence="15" key="1">
    <citation type="submission" date="2025-08" db="UniProtKB">
        <authorList>
            <consortium name="Ensembl"/>
        </authorList>
    </citation>
    <scope>IDENTIFICATION</scope>
</reference>
<dbReference type="InterPro" id="IPR003959">
    <property type="entry name" value="ATPase_AAA_core"/>
</dbReference>
<organism evidence="15 16">
    <name type="scientific">Varanus komodoensis</name>
    <name type="common">Komodo dragon</name>
    <dbReference type="NCBI Taxonomy" id="61221"/>
    <lineage>
        <taxon>Eukaryota</taxon>
        <taxon>Metazoa</taxon>
        <taxon>Chordata</taxon>
        <taxon>Craniata</taxon>
        <taxon>Vertebrata</taxon>
        <taxon>Euteleostomi</taxon>
        <taxon>Lepidosauria</taxon>
        <taxon>Squamata</taxon>
        <taxon>Bifurcata</taxon>
        <taxon>Unidentata</taxon>
        <taxon>Episquamata</taxon>
        <taxon>Toxicofera</taxon>
        <taxon>Anguimorpha</taxon>
        <taxon>Paleoanguimorpha</taxon>
        <taxon>Varanoidea</taxon>
        <taxon>Varanidae</taxon>
        <taxon>Varanus</taxon>
    </lineage>
</organism>
<dbReference type="FunFam" id="3.40.50.10190:FF:000001">
    <property type="entry name" value="Replication factor C subunit 1"/>
    <property type="match status" value="1"/>
</dbReference>
<dbReference type="AlphaFoldDB" id="A0A8D2J8G7"/>
<feature type="compositionally biased region" description="Basic and acidic residues" evidence="13">
    <location>
        <begin position="253"/>
        <end position="262"/>
    </location>
</feature>
<evidence type="ECO:0000256" key="3">
    <source>
        <dbReference type="ARBA" id="ARBA00020401"/>
    </source>
</evidence>
<dbReference type="InterPro" id="IPR013725">
    <property type="entry name" value="DNA_replication_fac_RFC1_C"/>
</dbReference>
<keyword evidence="7 12" id="KW-0067">ATP-binding</keyword>
<evidence type="ECO:0000313" key="15">
    <source>
        <dbReference type="Ensembl" id="ENSVKKP00000011012.1"/>
    </source>
</evidence>
<evidence type="ECO:0000256" key="8">
    <source>
        <dbReference type="ARBA" id="ARBA00023125"/>
    </source>
</evidence>
<feature type="region of interest" description="Disordered" evidence="13">
    <location>
        <begin position="494"/>
        <end position="541"/>
    </location>
</feature>
<dbReference type="Pfam" id="PF00004">
    <property type="entry name" value="AAA"/>
    <property type="match status" value="1"/>
</dbReference>
<dbReference type="OrthoDB" id="446168at2759"/>
<feature type="region of interest" description="Disordered" evidence="13">
    <location>
        <begin position="1"/>
        <end position="200"/>
    </location>
</feature>
<evidence type="ECO:0000256" key="1">
    <source>
        <dbReference type="ARBA" id="ARBA00004123"/>
    </source>
</evidence>
<dbReference type="RefSeq" id="XP_044273616.1">
    <property type="nucleotide sequence ID" value="XM_044417681.1"/>
</dbReference>
<dbReference type="GO" id="GO:0016887">
    <property type="term" value="F:ATP hydrolysis activity"/>
    <property type="evidence" value="ECO:0007669"/>
    <property type="project" value="InterPro"/>
</dbReference>
<feature type="compositionally biased region" description="Polar residues" evidence="13">
    <location>
        <begin position="355"/>
        <end position="364"/>
    </location>
</feature>
<evidence type="ECO:0000256" key="12">
    <source>
        <dbReference type="PIRNR" id="PIRNR036578"/>
    </source>
</evidence>
<dbReference type="GeneID" id="123016919"/>